<protein>
    <recommendedName>
        <fullName evidence="4">PASTA domain-containing protein</fullName>
    </recommendedName>
</protein>
<feature type="signal peptide" evidence="1">
    <location>
        <begin position="1"/>
        <end position="36"/>
    </location>
</feature>
<feature type="chain" id="PRO_5045801973" description="PASTA domain-containing protein" evidence="1">
    <location>
        <begin position="37"/>
        <end position="122"/>
    </location>
</feature>
<dbReference type="Proteomes" id="UP001172687">
    <property type="component" value="Unassembled WGS sequence"/>
</dbReference>
<evidence type="ECO:0008006" key="4">
    <source>
        <dbReference type="Google" id="ProtNLM"/>
    </source>
</evidence>
<evidence type="ECO:0000313" key="2">
    <source>
        <dbReference type="EMBL" id="MDN4520220.1"/>
    </source>
</evidence>
<sequence length="122" mass="12949">MELKGFKRQQRNFAVAAAAAGVFAAGVGISAPIAAAAPTAGETWTMGSYRGEILQRAVDDVIASAGEQNVKFSFKDRVFNQVVYNYTNWVVCGQSPAADKSVKVGAKPQTVWFSVTRPSTGC</sequence>
<evidence type="ECO:0000313" key="3">
    <source>
        <dbReference type="Proteomes" id="UP001172687"/>
    </source>
</evidence>
<organism evidence="2 3">
    <name type="scientific">Mycolicibacterium austroafricanum</name>
    <name type="common">Mycobacterium austroafricanum</name>
    <dbReference type="NCBI Taxonomy" id="39687"/>
    <lineage>
        <taxon>Bacteria</taxon>
        <taxon>Bacillati</taxon>
        <taxon>Actinomycetota</taxon>
        <taxon>Actinomycetes</taxon>
        <taxon>Mycobacteriales</taxon>
        <taxon>Mycobacteriaceae</taxon>
        <taxon>Mycolicibacterium</taxon>
    </lineage>
</organism>
<name>A0ABT8HI59_MYCAO</name>
<dbReference type="RefSeq" id="WP_301161607.1">
    <property type="nucleotide sequence ID" value="NZ_JAUHTC010000068.1"/>
</dbReference>
<keyword evidence="1" id="KW-0732">Signal</keyword>
<dbReference type="EMBL" id="JAUHTC010000068">
    <property type="protein sequence ID" value="MDN4520220.1"/>
    <property type="molecule type" value="Genomic_DNA"/>
</dbReference>
<keyword evidence="3" id="KW-1185">Reference proteome</keyword>
<comment type="caution">
    <text evidence="2">The sequence shown here is derived from an EMBL/GenBank/DDBJ whole genome shotgun (WGS) entry which is preliminary data.</text>
</comment>
<accession>A0ABT8HI59</accession>
<gene>
    <name evidence="2" type="ORF">QYF68_20695</name>
</gene>
<evidence type="ECO:0000256" key="1">
    <source>
        <dbReference type="SAM" id="SignalP"/>
    </source>
</evidence>
<proteinExistence type="predicted"/>
<reference evidence="2" key="1">
    <citation type="submission" date="2023-07" db="EMBL/GenBank/DDBJ databases">
        <title>Degradation of tert-butanol by M. austroafricanum TBA100.</title>
        <authorList>
            <person name="Helbich S."/>
            <person name="Vainshtein Y."/>
        </authorList>
    </citation>
    <scope>NUCLEOTIDE SEQUENCE</scope>
    <source>
        <strain evidence="2">TBA100</strain>
    </source>
</reference>